<feature type="compositionally biased region" description="Basic and acidic residues" evidence="1">
    <location>
        <begin position="17"/>
        <end position="34"/>
    </location>
</feature>
<proteinExistence type="predicted"/>
<protein>
    <submittedName>
        <fullName evidence="2">Uncharacterized protein</fullName>
    </submittedName>
</protein>
<accession>A0A482ETW3</accession>
<dbReference type="AlphaFoldDB" id="A0A482ETW3"/>
<evidence type="ECO:0000313" key="2">
    <source>
        <dbReference type="EMBL" id="QBM91496.1"/>
    </source>
</evidence>
<dbReference type="EMBL" id="MK356558">
    <property type="protein sequence ID" value="QBM91496.1"/>
    <property type="molecule type" value="Genomic_DNA"/>
</dbReference>
<feature type="region of interest" description="Disordered" evidence="1">
    <location>
        <begin position="17"/>
        <end position="46"/>
    </location>
</feature>
<name>A0A482ETW3_SALSP</name>
<feature type="compositionally biased region" description="Basic residues" evidence="1">
    <location>
        <begin position="35"/>
        <end position="46"/>
    </location>
</feature>
<reference evidence="2" key="1">
    <citation type="submission" date="2019-01" db="EMBL/GenBank/DDBJ databases">
        <title>Salmonella strain 1423 plasmid sequences.</title>
        <authorList>
            <person name="Chen K."/>
            <person name="Chen S."/>
        </authorList>
    </citation>
    <scope>NUCLEOTIDE SEQUENCE</scope>
    <source>
        <strain evidence="2">Sa1423</strain>
        <plasmid evidence="2">pSa1423-160k</plasmid>
    </source>
</reference>
<evidence type="ECO:0000256" key="1">
    <source>
        <dbReference type="SAM" id="MobiDB-lite"/>
    </source>
</evidence>
<organism evidence="2">
    <name type="scientific">Salmonella sp</name>
    <dbReference type="NCBI Taxonomy" id="599"/>
    <lineage>
        <taxon>Bacteria</taxon>
        <taxon>Pseudomonadati</taxon>
        <taxon>Pseudomonadota</taxon>
        <taxon>Gammaproteobacteria</taxon>
        <taxon>Enterobacterales</taxon>
        <taxon>Enterobacteriaceae</taxon>
        <taxon>Salmonella</taxon>
    </lineage>
</organism>
<keyword evidence="2" id="KW-0614">Plasmid</keyword>
<sequence>MKRCSLSTKLAKDNGKIDKLRDQLTKARKLSDAQKKRRRQRSGLQT</sequence>
<gene>
    <name evidence="2" type="ORF">NNIBIDOC_00167</name>
</gene>
<geneLocation type="plasmid" evidence="2">
    <name>pSa1423-160k</name>
</geneLocation>